<proteinExistence type="predicted"/>
<comment type="caution">
    <text evidence="4">The sequence shown here is derived from an EMBL/GenBank/DDBJ whole genome shotgun (WGS) entry which is preliminary data.</text>
</comment>
<evidence type="ECO:0000313" key="5">
    <source>
        <dbReference type="Proteomes" id="UP000324479"/>
    </source>
</evidence>
<dbReference type="EMBL" id="VWOX01000003">
    <property type="protein sequence ID" value="KAA5545278.1"/>
    <property type="molecule type" value="Genomic_DNA"/>
</dbReference>
<keyword evidence="2" id="KW-0732">Signal</keyword>
<dbReference type="GO" id="GO:0000160">
    <property type="term" value="P:phosphorelay signal transduction system"/>
    <property type="evidence" value="ECO:0007669"/>
    <property type="project" value="InterPro"/>
</dbReference>
<feature type="domain" description="Response regulatory" evidence="3">
    <location>
        <begin position="474"/>
        <end position="603"/>
    </location>
</feature>
<dbReference type="RefSeq" id="WP_150075549.1">
    <property type="nucleotide sequence ID" value="NZ_VWOX01000003.1"/>
</dbReference>
<evidence type="ECO:0000259" key="3">
    <source>
        <dbReference type="PROSITE" id="PS50110"/>
    </source>
</evidence>
<dbReference type="InterPro" id="IPR001789">
    <property type="entry name" value="Sig_transdc_resp-reg_receiver"/>
</dbReference>
<feature type="signal peptide" evidence="2">
    <location>
        <begin position="1"/>
        <end position="24"/>
    </location>
</feature>
<dbReference type="InterPro" id="IPR011006">
    <property type="entry name" value="CheY-like_superfamily"/>
</dbReference>
<sequence length="634" mass="68260">MPVRLLILLSLLLAPAVSDRLASAQDDAASEQPPDELVRQLESTAAQGGDRLPQAIESLARIGAWPQVDRWLAKLDEVQDQNELARAAQIIGNNLLLRISLREELGDASRSALGKLTAAAKAVMESPQRLSQALEQLGSSQIDDRLNANRTLLQGGNASIQTIVGAVGKGLPQPQRGRALKVLRSLGDGGQQALQQLALYGAASVRANALAALIEIAPDAATDVAVSAAFAEDAGDQERQLAADFLNAISPGMTLDRSVAYLADRLRTARSVAARTSNDPTPAILWSVNEDRTGVDFVRTTELYAQYRQAYDAGQQLLRLGDVPPKAFQSALAADLAYRVLVDVMWGDEDQVQAILKTYGDRLTPQQIQLALGAARRDHQVPAAVGLLRLLTMLLTDDSAPSASDARSMLLTDDAGGSSEVVQATLDPDPRVRYEAAAMIDRVAGPLTDDVSFAGSSYVRKTLAEMSRLSRQPSVVLIETRPLVALRQETILGQLGYQVRAVQSVAAAERAVSQGGDLRMVLSKLRLADATPTELVDRIRRLPKGKHTPIVFFQDDDADERVVKAAELETTSLRWSDATTPAVYLVPLPGSINAFADVRAEVESKRRLPPLSVSERLNFQAIGTRALQDAKIAR</sequence>
<evidence type="ECO:0000256" key="1">
    <source>
        <dbReference type="PROSITE-ProRule" id="PRU00169"/>
    </source>
</evidence>
<accession>A0A5M6DCJ1</accession>
<name>A0A5M6DCJ1_9BACT</name>
<evidence type="ECO:0000256" key="2">
    <source>
        <dbReference type="SAM" id="SignalP"/>
    </source>
</evidence>
<reference evidence="4 5" key="1">
    <citation type="submission" date="2019-08" db="EMBL/GenBank/DDBJ databases">
        <authorList>
            <person name="Dhanesh K."/>
            <person name="Kumar G."/>
            <person name="Sasikala C."/>
            <person name="Venkata Ramana C."/>
        </authorList>
    </citation>
    <scope>NUCLEOTIDE SEQUENCE [LARGE SCALE GENOMIC DNA]</scope>
    <source>
        <strain evidence="4 5">JC645</strain>
    </source>
</reference>
<dbReference type="SUPFAM" id="SSF52172">
    <property type="entry name" value="CheY-like"/>
    <property type="match status" value="1"/>
</dbReference>
<keyword evidence="5" id="KW-1185">Reference proteome</keyword>
<dbReference type="Gene3D" id="3.40.50.2300">
    <property type="match status" value="1"/>
</dbReference>
<dbReference type="AlphaFoldDB" id="A0A5M6DCJ1"/>
<feature type="chain" id="PRO_5024376932" description="Response regulatory domain-containing protein" evidence="2">
    <location>
        <begin position="25"/>
        <end position="634"/>
    </location>
</feature>
<comment type="caution">
    <text evidence="1">Lacks conserved residue(s) required for the propagation of feature annotation.</text>
</comment>
<dbReference type="Proteomes" id="UP000324479">
    <property type="component" value="Unassembled WGS sequence"/>
</dbReference>
<evidence type="ECO:0000313" key="4">
    <source>
        <dbReference type="EMBL" id="KAA5545278.1"/>
    </source>
</evidence>
<dbReference type="PROSITE" id="PS50110">
    <property type="entry name" value="RESPONSE_REGULATORY"/>
    <property type="match status" value="1"/>
</dbReference>
<protein>
    <recommendedName>
        <fullName evidence="3">Response regulatory domain-containing protein</fullName>
    </recommendedName>
</protein>
<organism evidence="4 5">
    <name type="scientific">Roseiconus nitratireducens</name>
    <dbReference type="NCBI Taxonomy" id="2605748"/>
    <lineage>
        <taxon>Bacteria</taxon>
        <taxon>Pseudomonadati</taxon>
        <taxon>Planctomycetota</taxon>
        <taxon>Planctomycetia</taxon>
        <taxon>Pirellulales</taxon>
        <taxon>Pirellulaceae</taxon>
        <taxon>Roseiconus</taxon>
    </lineage>
</organism>
<gene>
    <name evidence="4" type="ORF">FYK55_06370</name>
</gene>